<dbReference type="Gene3D" id="1.25.40.10">
    <property type="entry name" value="Tetratricopeptide repeat domain"/>
    <property type="match status" value="1"/>
</dbReference>
<dbReference type="EMBL" id="JBJUIK010000005">
    <property type="protein sequence ID" value="KAL3527554.1"/>
    <property type="molecule type" value="Genomic_DNA"/>
</dbReference>
<protein>
    <recommendedName>
        <fullName evidence="8">TPR repeat-containing protein</fullName>
    </recommendedName>
</protein>
<evidence type="ECO:0000256" key="1">
    <source>
        <dbReference type="ARBA" id="ARBA00006995"/>
    </source>
</evidence>
<dbReference type="Pfam" id="PF07719">
    <property type="entry name" value="TPR_2"/>
    <property type="match status" value="1"/>
</dbReference>
<dbReference type="AlphaFoldDB" id="A0ABD3A8M3"/>
<sequence>MGTDVVLQLGVLVFTLGIFYVLHHLPKQALAKHRLEARPNVQAHRHFILGAQFLARARSVQNKNNKTTAFNLAKSAATEADKALALQPKDPAGHILKAMALDIMGHKGPALKSLDVALSPPIVKGLSEKDRGDALFKRAELQIAMNRRRRVDSAVSDLLEAVKLSCDNANAYCLLGQCYAMKGLREEARNAFVEALKIEPGLTEARQALGQLGV</sequence>
<proteinExistence type="inferred from homology"/>
<dbReference type="InterPro" id="IPR013105">
    <property type="entry name" value="TPR_2"/>
</dbReference>
<dbReference type="PROSITE" id="PS50005">
    <property type="entry name" value="TPR"/>
    <property type="match status" value="1"/>
</dbReference>
<reference evidence="6 7" key="1">
    <citation type="submission" date="2024-11" db="EMBL/GenBank/DDBJ databases">
        <title>A near-complete genome assembly of Cinchona calisaya.</title>
        <authorList>
            <person name="Lian D.C."/>
            <person name="Zhao X.W."/>
            <person name="Wei L."/>
        </authorList>
    </citation>
    <scope>NUCLEOTIDE SEQUENCE [LARGE SCALE GENOMIC DNA]</scope>
    <source>
        <tissue evidence="6">Nenye</tissue>
    </source>
</reference>
<keyword evidence="2" id="KW-0677">Repeat</keyword>
<keyword evidence="5" id="KW-0812">Transmembrane</keyword>
<dbReference type="InterPro" id="IPR019734">
    <property type="entry name" value="TPR_rpt"/>
</dbReference>
<evidence type="ECO:0000256" key="2">
    <source>
        <dbReference type="ARBA" id="ARBA00022737"/>
    </source>
</evidence>
<keyword evidence="7" id="KW-1185">Reference proteome</keyword>
<evidence type="ECO:0000313" key="7">
    <source>
        <dbReference type="Proteomes" id="UP001630127"/>
    </source>
</evidence>
<dbReference type="PANTHER" id="PTHR21405">
    <property type="entry name" value="CDNA SEQUENCE BC021608"/>
    <property type="match status" value="1"/>
</dbReference>
<organism evidence="6 7">
    <name type="scientific">Cinchona calisaya</name>
    <dbReference type="NCBI Taxonomy" id="153742"/>
    <lineage>
        <taxon>Eukaryota</taxon>
        <taxon>Viridiplantae</taxon>
        <taxon>Streptophyta</taxon>
        <taxon>Embryophyta</taxon>
        <taxon>Tracheophyta</taxon>
        <taxon>Spermatophyta</taxon>
        <taxon>Magnoliopsida</taxon>
        <taxon>eudicotyledons</taxon>
        <taxon>Gunneridae</taxon>
        <taxon>Pentapetalae</taxon>
        <taxon>asterids</taxon>
        <taxon>lamiids</taxon>
        <taxon>Gentianales</taxon>
        <taxon>Rubiaceae</taxon>
        <taxon>Cinchonoideae</taxon>
        <taxon>Cinchoneae</taxon>
        <taxon>Cinchona</taxon>
    </lineage>
</organism>
<evidence type="ECO:0000256" key="3">
    <source>
        <dbReference type="ARBA" id="ARBA00022803"/>
    </source>
</evidence>
<evidence type="ECO:0008006" key="8">
    <source>
        <dbReference type="Google" id="ProtNLM"/>
    </source>
</evidence>
<name>A0ABD3A8M3_9GENT</name>
<accession>A0ABD3A8M3</accession>
<feature type="repeat" description="TPR" evidence="4">
    <location>
        <begin position="169"/>
        <end position="202"/>
    </location>
</feature>
<dbReference type="InterPro" id="IPR038906">
    <property type="entry name" value="TTC36"/>
</dbReference>
<dbReference type="InterPro" id="IPR011990">
    <property type="entry name" value="TPR-like_helical_dom_sf"/>
</dbReference>
<evidence type="ECO:0000313" key="6">
    <source>
        <dbReference type="EMBL" id="KAL3527554.1"/>
    </source>
</evidence>
<keyword evidence="3 4" id="KW-0802">TPR repeat</keyword>
<dbReference type="Proteomes" id="UP001630127">
    <property type="component" value="Unassembled WGS sequence"/>
</dbReference>
<keyword evidence="5" id="KW-1133">Transmembrane helix</keyword>
<evidence type="ECO:0000256" key="4">
    <source>
        <dbReference type="PROSITE-ProRule" id="PRU00339"/>
    </source>
</evidence>
<comment type="caution">
    <text evidence="6">The sequence shown here is derived from an EMBL/GenBank/DDBJ whole genome shotgun (WGS) entry which is preliminary data.</text>
</comment>
<evidence type="ECO:0000256" key="5">
    <source>
        <dbReference type="SAM" id="Phobius"/>
    </source>
</evidence>
<feature type="transmembrane region" description="Helical" evidence="5">
    <location>
        <begin position="6"/>
        <end position="25"/>
    </location>
</feature>
<dbReference type="SUPFAM" id="SSF48452">
    <property type="entry name" value="TPR-like"/>
    <property type="match status" value="1"/>
</dbReference>
<comment type="similarity">
    <text evidence="1">Belongs to the TTC36 family.</text>
</comment>
<dbReference type="SMART" id="SM00028">
    <property type="entry name" value="TPR"/>
    <property type="match status" value="1"/>
</dbReference>
<dbReference type="PANTHER" id="PTHR21405:SF0">
    <property type="entry name" value="TETRATRICOPEPTIDE REPEAT PROTEIN 36"/>
    <property type="match status" value="1"/>
</dbReference>
<keyword evidence="5" id="KW-0472">Membrane</keyword>
<gene>
    <name evidence="6" type="ORF">ACH5RR_012210</name>
</gene>